<feature type="coiled-coil region" evidence="1">
    <location>
        <begin position="104"/>
        <end position="145"/>
    </location>
</feature>
<dbReference type="PANTHER" id="PTHR18937">
    <property type="entry name" value="STRUCTURAL MAINTENANCE OF CHROMOSOMES SMC FAMILY MEMBER"/>
    <property type="match status" value="1"/>
</dbReference>
<reference evidence="3" key="1">
    <citation type="submission" date="2023-03" db="EMBL/GenBank/DDBJ databases">
        <authorList>
            <person name="Steffen K."/>
            <person name="Cardenas P."/>
        </authorList>
    </citation>
    <scope>NUCLEOTIDE SEQUENCE</scope>
</reference>
<evidence type="ECO:0000313" key="3">
    <source>
        <dbReference type="EMBL" id="CAI8042644.1"/>
    </source>
</evidence>
<keyword evidence="1" id="KW-0175">Coiled coil</keyword>
<evidence type="ECO:0000313" key="4">
    <source>
        <dbReference type="Proteomes" id="UP001174909"/>
    </source>
</evidence>
<feature type="region of interest" description="Disordered" evidence="2">
    <location>
        <begin position="186"/>
        <end position="206"/>
    </location>
</feature>
<evidence type="ECO:0000256" key="2">
    <source>
        <dbReference type="SAM" id="MobiDB-lite"/>
    </source>
</evidence>
<gene>
    <name evidence="3" type="ORF">GBAR_LOCUS23643</name>
</gene>
<dbReference type="EMBL" id="CASHTH010003277">
    <property type="protein sequence ID" value="CAI8042644.1"/>
    <property type="molecule type" value="Genomic_DNA"/>
</dbReference>
<feature type="compositionally biased region" description="Low complexity" evidence="2">
    <location>
        <begin position="350"/>
        <end position="363"/>
    </location>
</feature>
<evidence type="ECO:0000256" key="1">
    <source>
        <dbReference type="SAM" id="Coils"/>
    </source>
</evidence>
<dbReference type="AlphaFoldDB" id="A0AA35T7E1"/>
<comment type="caution">
    <text evidence="3">The sequence shown here is derived from an EMBL/GenBank/DDBJ whole genome shotgun (WGS) entry which is preliminary data.</text>
</comment>
<proteinExistence type="predicted"/>
<protein>
    <submittedName>
        <fullName evidence="3">Uncharacterized protein</fullName>
    </submittedName>
</protein>
<accession>A0AA35T7E1</accession>
<sequence length="612" mass="69526">MSTSGEFSRRVEEGHMRLAEALGLVYAGLAGPSRAAGAGRGREETEAVDVAVTAGSLSSAVSELEGLAESLRSLYEDHVHQLEREHSQYRTDSEGREQSTARLLRELEGENERLADINQSLRSDLKELQSRYRATETSLKEKDREVGGLVEQLGAHQEDQRQAIVGREERVREAAEKAEQLRWRVREEERERGEREKELEASRDMERSLRTALSEVRQQLEMTHQELGKTQQELHSTEATLATTSEDFNILKHQLQPKEEELQALQEKIADRSQQLMELLDRRSGDYSRQVQEEILAQSRAYDDLLRKITDHTPSAPPTSDQPLSPSRPLELAICLRDFLNPHLLPPLPSSSSPSSPLSSPRLPRNDTVTTAYQRYCNTFTDFTQRVRVGEFRACPRSRLRLHRLQQSRHQFMEIILRPAPGLMLDESPLCDVITLMKGVAKKLALAPNSLLVYTVDKTRIRGTALRLWVLRKALSPTLKYEADSLLSDISLAGHRLAFVSMAEPLGSTLTSGADGSRFTGEWWGDWRRLRRLTWGGRRREEGKGEGDLTVWIWWTWNHLNRPPSYWQGLAARGKLKRDILMGGAEGNRRGQEGWVSHQGSGDVNVHQLYSR</sequence>
<organism evidence="3 4">
    <name type="scientific">Geodia barretti</name>
    <name type="common">Barrett's horny sponge</name>
    <dbReference type="NCBI Taxonomy" id="519541"/>
    <lineage>
        <taxon>Eukaryota</taxon>
        <taxon>Metazoa</taxon>
        <taxon>Porifera</taxon>
        <taxon>Demospongiae</taxon>
        <taxon>Heteroscleromorpha</taxon>
        <taxon>Tetractinellida</taxon>
        <taxon>Astrophorina</taxon>
        <taxon>Geodiidae</taxon>
        <taxon>Geodia</taxon>
    </lineage>
</organism>
<dbReference type="Proteomes" id="UP001174909">
    <property type="component" value="Unassembled WGS sequence"/>
</dbReference>
<keyword evidence="4" id="KW-1185">Reference proteome</keyword>
<name>A0AA35T7E1_GEOBA</name>
<feature type="region of interest" description="Disordered" evidence="2">
    <location>
        <begin position="346"/>
        <end position="365"/>
    </location>
</feature>